<gene>
    <name evidence="1" type="ORF">Vadar_003059</name>
</gene>
<protein>
    <submittedName>
        <fullName evidence="1">Uncharacterized protein</fullName>
    </submittedName>
</protein>
<evidence type="ECO:0000313" key="2">
    <source>
        <dbReference type="Proteomes" id="UP000828048"/>
    </source>
</evidence>
<dbReference type="EMBL" id="CM037154">
    <property type="protein sequence ID" value="KAH7859596.1"/>
    <property type="molecule type" value="Genomic_DNA"/>
</dbReference>
<accession>A0ACB7Z1X5</accession>
<name>A0ACB7Z1X5_9ERIC</name>
<keyword evidence="2" id="KW-1185">Reference proteome</keyword>
<sequence>MASILRGGSNTTAVGTKIGRTIKPRSVLFKISHFSKVLGFLLLKTLMEDKQLNFNRPLLSVRRFSPSVGSDKDVKTKNKRSIPSVLVPPSYKSELKSGPVSNPGTVPFTWEKSPGRPKDERKPQSVDHPPIIPKLPPGRIPEVKQQENSSITKREGGKTPSTLSVPSVDENVTNFEGSDSGDGDEAYLDALDTLSRTESYSLNYSISGLSGLDGPEVGPSENFSPDAQTRDFMMGRFLPAAKAMTFETSQHGLWKQPAVKEQPRQLISGDKRPPLNRSRPNNISPYYPQYYKEEESADEEEDDEYDEPGNLSNKVCGLLPRFCLKGSLCLLNPVPGVSVRTRVPTSSVKKTQASSSSTGFRQETKNERMRVAIHEQRLIAGPPKTEMHQYRDATTNKYNQVQKLEGSSLYRRLQGSATSPRQNELPKSRFYEEEGFPDIPKEAKVDGTNGFNSQKISPNTFGELLADRSPEREIDSASPVVEKTLYVDSVHKAVSPKFAICTNIEKPDILNEEVALKVKSLNPADCSPHSFCGKSDQEMGMEIPKGFRQDQDLCKESIAAADVKFSTDGYLDYEDPQQQFTKVEKVENSQEIKSDFPAPPPPPKSPSESWLWRTLPSMSTRNSPSLSFLGTKMNSPLHTSKTPSVDPKWETIVKTKKDLITAARKNNV</sequence>
<evidence type="ECO:0000313" key="1">
    <source>
        <dbReference type="EMBL" id="KAH7859596.1"/>
    </source>
</evidence>
<dbReference type="Proteomes" id="UP000828048">
    <property type="component" value="Chromosome 4"/>
</dbReference>
<proteinExistence type="predicted"/>
<organism evidence="1 2">
    <name type="scientific">Vaccinium darrowii</name>
    <dbReference type="NCBI Taxonomy" id="229202"/>
    <lineage>
        <taxon>Eukaryota</taxon>
        <taxon>Viridiplantae</taxon>
        <taxon>Streptophyta</taxon>
        <taxon>Embryophyta</taxon>
        <taxon>Tracheophyta</taxon>
        <taxon>Spermatophyta</taxon>
        <taxon>Magnoliopsida</taxon>
        <taxon>eudicotyledons</taxon>
        <taxon>Gunneridae</taxon>
        <taxon>Pentapetalae</taxon>
        <taxon>asterids</taxon>
        <taxon>Ericales</taxon>
        <taxon>Ericaceae</taxon>
        <taxon>Vaccinioideae</taxon>
        <taxon>Vaccinieae</taxon>
        <taxon>Vaccinium</taxon>
    </lineage>
</organism>
<reference evidence="1 2" key="1">
    <citation type="journal article" date="2021" name="Hortic Res">
        <title>High-quality reference genome and annotation aids understanding of berry development for evergreen blueberry (Vaccinium darrowii).</title>
        <authorList>
            <person name="Yu J."/>
            <person name="Hulse-Kemp A.M."/>
            <person name="Babiker E."/>
            <person name="Staton M."/>
        </authorList>
    </citation>
    <scope>NUCLEOTIDE SEQUENCE [LARGE SCALE GENOMIC DNA]</scope>
    <source>
        <strain evidence="2">cv. NJ 8807/NJ 8810</strain>
        <tissue evidence="1">Young leaf</tissue>
    </source>
</reference>
<comment type="caution">
    <text evidence="1">The sequence shown here is derived from an EMBL/GenBank/DDBJ whole genome shotgun (WGS) entry which is preliminary data.</text>
</comment>